<evidence type="ECO:0000256" key="2">
    <source>
        <dbReference type="ARBA" id="ARBA00022884"/>
    </source>
</evidence>
<dbReference type="InterPro" id="IPR002075">
    <property type="entry name" value="NTF2_dom"/>
</dbReference>
<dbReference type="RefSeq" id="XP_013774350.1">
    <property type="nucleotide sequence ID" value="XM_013918896.2"/>
</dbReference>
<dbReference type="InterPro" id="IPR018222">
    <property type="entry name" value="Nuclear_transport_factor_2_euk"/>
</dbReference>
<feature type="domain" description="RRM" evidence="5">
    <location>
        <begin position="387"/>
        <end position="469"/>
    </location>
</feature>
<evidence type="ECO:0000313" key="9">
    <source>
        <dbReference type="RefSeq" id="XP_022241567.1"/>
    </source>
</evidence>
<accession>A0ABM1B3Z4</accession>
<dbReference type="InterPro" id="IPR012677">
    <property type="entry name" value="Nucleotide-bd_a/b_plait_sf"/>
</dbReference>
<evidence type="ECO:0000313" key="7">
    <source>
        <dbReference type="Proteomes" id="UP000694941"/>
    </source>
</evidence>
<name>A0ABM1B3Z4_LIMPO</name>
<dbReference type="InterPro" id="IPR000504">
    <property type="entry name" value="RRM_dom"/>
</dbReference>
<dbReference type="Pfam" id="PF00076">
    <property type="entry name" value="RRM_1"/>
    <property type="match status" value="1"/>
</dbReference>
<dbReference type="InterPro" id="IPR039539">
    <property type="entry name" value="Ras_GTPase_bind_prot"/>
</dbReference>
<feature type="compositionally biased region" description="Basic and acidic residues" evidence="4">
    <location>
        <begin position="236"/>
        <end position="245"/>
    </location>
</feature>
<sequence>MVMETPSPQCVGREFVRQYYTVLNMAPIYLHRFYSHNSSFVHGALDNPGQESKPVVGQQAIHQKIMQLKFGDCRAKILQVDSHETLGDGVVVQVTGKLSNNGQDMRPFVQTFVLAPQSPKKYYVRNDIFRYQDYLYDEDEETDDQVVDVDREVEEPEMSSTPPLKAVDPAGGDFEPDIISPPNGISHDMESCPTARSISPAVPQEVECPLESEVDTEIEVEPQKSEWDMPDESFTSEEKISHDLSEPDESAGALQPEPKTYANMVSKNAPGAGGICGTVSAGATILGPVDNALDSQPKPDVPVFTKVHPSGGVTSNSSPSLGSSGSPNTVGESFQGQRMPRASRNLFQGMNRGDVRETTPNSVSGRTSGTPEAEGRKMGMLPYPDCQQLFVGNLPHTISEEELKDFFSKYGRVLEMRINTKPPQKMNGGTKVPNFGFIVMDDPADVTKILQMKPIYFNNHRLNVEEKKTKPREQRPGGGGDGRLGGGKGGMMGRSRFGGRGMGRGDRGGGRGNYFPRR</sequence>
<evidence type="ECO:0000256" key="3">
    <source>
        <dbReference type="PROSITE-ProRule" id="PRU00176"/>
    </source>
</evidence>
<reference evidence="8 9" key="1">
    <citation type="submission" date="2025-05" db="UniProtKB">
        <authorList>
            <consortium name="RefSeq"/>
        </authorList>
    </citation>
    <scope>IDENTIFICATION</scope>
    <source>
        <tissue evidence="8 9">Muscle</tissue>
    </source>
</reference>
<dbReference type="PANTHER" id="PTHR10693:SF20">
    <property type="entry name" value="AT27578P"/>
    <property type="match status" value="1"/>
</dbReference>
<feature type="region of interest" description="Disordered" evidence="4">
    <location>
        <begin position="219"/>
        <end position="255"/>
    </location>
</feature>
<evidence type="ECO:0000256" key="4">
    <source>
        <dbReference type="SAM" id="MobiDB-lite"/>
    </source>
</evidence>
<feature type="region of interest" description="Disordered" evidence="4">
    <location>
        <begin position="306"/>
        <end position="376"/>
    </location>
</feature>
<dbReference type="PROSITE" id="PS50102">
    <property type="entry name" value="RRM"/>
    <property type="match status" value="1"/>
</dbReference>
<comment type="subcellular location">
    <subcellularLocation>
        <location evidence="1">Cytoplasm</location>
        <location evidence="1">Stress granule</location>
    </subcellularLocation>
</comment>
<dbReference type="InterPro" id="IPR032710">
    <property type="entry name" value="NTF2-like_dom_sf"/>
</dbReference>
<dbReference type="CDD" id="cd00780">
    <property type="entry name" value="NTF2"/>
    <property type="match status" value="1"/>
</dbReference>
<feature type="compositionally biased region" description="Basic and acidic residues" evidence="4">
    <location>
        <begin position="463"/>
        <end position="475"/>
    </location>
</feature>
<dbReference type="Gene3D" id="3.30.70.330">
    <property type="match status" value="1"/>
</dbReference>
<dbReference type="SUPFAM" id="SSF54427">
    <property type="entry name" value="NTF2-like"/>
    <property type="match status" value="1"/>
</dbReference>
<evidence type="ECO:0000259" key="5">
    <source>
        <dbReference type="PROSITE" id="PS50102"/>
    </source>
</evidence>
<dbReference type="RefSeq" id="XP_022241567.1">
    <property type="nucleotide sequence ID" value="XM_022385859.1"/>
</dbReference>
<evidence type="ECO:0000259" key="6">
    <source>
        <dbReference type="PROSITE" id="PS50177"/>
    </source>
</evidence>
<feature type="region of interest" description="Disordered" evidence="4">
    <location>
        <begin position="463"/>
        <end position="518"/>
    </location>
</feature>
<protein>
    <submittedName>
        <fullName evidence="8 9">Ras GTPase-activating protein-binding protein 1-like</fullName>
    </submittedName>
</protein>
<dbReference type="Pfam" id="PF02136">
    <property type="entry name" value="NTF2"/>
    <property type="match status" value="1"/>
</dbReference>
<dbReference type="PROSITE" id="PS50177">
    <property type="entry name" value="NTF2_DOMAIN"/>
    <property type="match status" value="1"/>
</dbReference>
<evidence type="ECO:0000256" key="1">
    <source>
        <dbReference type="ARBA" id="ARBA00004210"/>
    </source>
</evidence>
<dbReference type="SUPFAM" id="SSF54928">
    <property type="entry name" value="RNA-binding domain, RBD"/>
    <property type="match status" value="1"/>
</dbReference>
<feature type="compositionally biased region" description="Gly residues" evidence="4">
    <location>
        <begin position="476"/>
        <end position="502"/>
    </location>
</feature>
<proteinExistence type="predicted"/>
<dbReference type="PANTHER" id="PTHR10693">
    <property type="entry name" value="RAS GTPASE-ACTIVATING PROTEIN-BINDING PROTEIN"/>
    <property type="match status" value="1"/>
</dbReference>
<dbReference type="Gene3D" id="3.10.450.50">
    <property type="match status" value="1"/>
</dbReference>
<gene>
    <name evidence="8 9" type="primary">LOC106459282</name>
</gene>
<keyword evidence="2 3" id="KW-0694">RNA-binding</keyword>
<feature type="domain" description="NTF2" evidence="6">
    <location>
        <begin position="11"/>
        <end position="131"/>
    </location>
</feature>
<dbReference type="InterPro" id="IPR035979">
    <property type="entry name" value="RBD_domain_sf"/>
</dbReference>
<dbReference type="GeneID" id="106459282"/>
<dbReference type="Proteomes" id="UP000694941">
    <property type="component" value="Unplaced"/>
</dbReference>
<feature type="compositionally biased region" description="Polar residues" evidence="4">
    <location>
        <begin position="358"/>
        <end position="370"/>
    </location>
</feature>
<dbReference type="SMART" id="SM00360">
    <property type="entry name" value="RRM"/>
    <property type="match status" value="1"/>
</dbReference>
<organism evidence="7 8">
    <name type="scientific">Limulus polyphemus</name>
    <name type="common">Atlantic horseshoe crab</name>
    <dbReference type="NCBI Taxonomy" id="6850"/>
    <lineage>
        <taxon>Eukaryota</taxon>
        <taxon>Metazoa</taxon>
        <taxon>Ecdysozoa</taxon>
        <taxon>Arthropoda</taxon>
        <taxon>Chelicerata</taxon>
        <taxon>Merostomata</taxon>
        <taxon>Xiphosura</taxon>
        <taxon>Limulidae</taxon>
        <taxon>Limulus</taxon>
    </lineage>
</organism>
<keyword evidence="7" id="KW-1185">Reference proteome</keyword>
<evidence type="ECO:0000313" key="8">
    <source>
        <dbReference type="RefSeq" id="XP_013774350.1"/>
    </source>
</evidence>
<feature type="compositionally biased region" description="Low complexity" evidence="4">
    <location>
        <begin position="315"/>
        <end position="328"/>
    </location>
</feature>